<evidence type="ECO:0000256" key="1">
    <source>
        <dbReference type="SAM" id="MobiDB-lite"/>
    </source>
</evidence>
<feature type="signal peptide" evidence="2">
    <location>
        <begin position="1"/>
        <end position="24"/>
    </location>
</feature>
<name>A0A2W1BFZ3_HELAM</name>
<protein>
    <submittedName>
        <fullName evidence="3">Uncharacterized protein</fullName>
    </submittedName>
</protein>
<keyword evidence="2" id="KW-0732">Signal</keyword>
<dbReference type="EMBL" id="KZ150166">
    <property type="protein sequence ID" value="PZC72645.1"/>
    <property type="molecule type" value="Genomic_DNA"/>
</dbReference>
<gene>
    <name evidence="3" type="primary">HaOG210775</name>
    <name evidence="3" type="ORF">B5X24_HaOG210775</name>
</gene>
<feature type="region of interest" description="Disordered" evidence="1">
    <location>
        <begin position="32"/>
        <end position="54"/>
    </location>
</feature>
<dbReference type="Proteomes" id="UP000249218">
    <property type="component" value="Unassembled WGS sequence"/>
</dbReference>
<feature type="chain" id="PRO_5015967037" evidence="2">
    <location>
        <begin position="25"/>
        <end position="3252"/>
    </location>
</feature>
<feature type="compositionally biased region" description="Low complexity" evidence="1">
    <location>
        <begin position="3054"/>
        <end position="3063"/>
    </location>
</feature>
<reference evidence="3 4" key="1">
    <citation type="journal article" date="2017" name="BMC Biol.">
        <title>Genomic innovations, transcriptional plasticity and gene loss underlying the evolution and divergence of two highly polyphagous and invasive Helicoverpa pest species.</title>
        <authorList>
            <person name="Pearce S.L."/>
            <person name="Clarke D.F."/>
            <person name="East P.D."/>
            <person name="Elfekih S."/>
            <person name="Gordon K.H."/>
            <person name="Jermiin L.S."/>
            <person name="McGaughran A."/>
            <person name="Oakeshott J.G."/>
            <person name="Papanikolaou A."/>
            <person name="Perera O.P."/>
            <person name="Rane R.V."/>
            <person name="Richards S."/>
            <person name="Tay W.T."/>
            <person name="Walsh T.K."/>
            <person name="Anderson A."/>
            <person name="Anderson C.J."/>
            <person name="Asgari S."/>
            <person name="Board P.G."/>
            <person name="Bretschneider A."/>
            <person name="Campbell P.M."/>
            <person name="Chertemps T."/>
            <person name="Christeller J.T."/>
            <person name="Coppin C.W."/>
            <person name="Downes S.J."/>
            <person name="Duan G."/>
            <person name="Farnsworth C.A."/>
            <person name="Good R.T."/>
            <person name="Han L.B."/>
            <person name="Han Y.C."/>
            <person name="Hatje K."/>
            <person name="Horne I."/>
            <person name="Huang Y.P."/>
            <person name="Hughes D.S."/>
            <person name="Jacquin-Joly E."/>
            <person name="James W."/>
            <person name="Jhangiani S."/>
            <person name="Kollmar M."/>
            <person name="Kuwar S.S."/>
            <person name="Li S."/>
            <person name="Liu N.Y."/>
            <person name="Maibeche M.T."/>
            <person name="Miller J.R."/>
            <person name="Montagne N."/>
            <person name="Perry T."/>
            <person name="Qu J."/>
            <person name="Song S.V."/>
            <person name="Sutton G.G."/>
            <person name="Vogel H."/>
            <person name="Walenz B.P."/>
            <person name="Xu W."/>
            <person name="Zhang H.J."/>
            <person name="Zou Z."/>
            <person name="Batterham P."/>
            <person name="Edwards O.R."/>
            <person name="Feyereisen R."/>
            <person name="Gibbs R.A."/>
            <person name="Heckel D.G."/>
            <person name="McGrath A."/>
            <person name="Robin C."/>
            <person name="Scherer S.E."/>
            <person name="Worley K.C."/>
            <person name="Wu Y.D."/>
        </authorList>
    </citation>
    <scope>NUCLEOTIDE SEQUENCE [LARGE SCALE GENOMIC DNA]</scope>
    <source>
        <strain evidence="3">Harm_GR_Male_#8</strain>
        <tissue evidence="3">Whole organism</tissue>
    </source>
</reference>
<organism evidence="3 4">
    <name type="scientific">Helicoverpa armigera</name>
    <name type="common">Cotton bollworm</name>
    <name type="synonym">Heliothis armigera</name>
    <dbReference type="NCBI Taxonomy" id="29058"/>
    <lineage>
        <taxon>Eukaryota</taxon>
        <taxon>Metazoa</taxon>
        <taxon>Ecdysozoa</taxon>
        <taxon>Arthropoda</taxon>
        <taxon>Hexapoda</taxon>
        <taxon>Insecta</taxon>
        <taxon>Pterygota</taxon>
        <taxon>Neoptera</taxon>
        <taxon>Endopterygota</taxon>
        <taxon>Lepidoptera</taxon>
        <taxon>Glossata</taxon>
        <taxon>Ditrysia</taxon>
        <taxon>Noctuoidea</taxon>
        <taxon>Noctuidae</taxon>
        <taxon>Heliothinae</taxon>
        <taxon>Helicoverpa</taxon>
    </lineage>
</organism>
<feature type="region of interest" description="Disordered" evidence="1">
    <location>
        <begin position="3054"/>
        <end position="3076"/>
    </location>
</feature>
<feature type="region of interest" description="Disordered" evidence="1">
    <location>
        <begin position="2666"/>
        <end position="2755"/>
    </location>
</feature>
<accession>A0A2W1BFZ3</accession>
<feature type="compositionally biased region" description="Polar residues" evidence="1">
    <location>
        <begin position="2721"/>
        <end position="2745"/>
    </location>
</feature>
<evidence type="ECO:0000313" key="4">
    <source>
        <dbReference type="Proteomes" id="UP000249218"/>
    </source>
</evidence>
<keyword evidence="4" id="KW-1185">Reference proteome</keyword>
<feature type="compositionally biased region" description="Polar residues" evidence="1">
    <location>
        <begin position="2677"/>
        <end position="2686"/>
    </location>
</feature>
<evidence type="ECO:0000256" key="2">
    <source>
        <dbReference type="SAM" id="SignalP"/>
    </source>
</evidence>
<feature type="region of interest" description="Disordered" evidence="1">
    <location>
        <begin position="2390"/>
        <end position="2424"/>
    </location>
</feature>
<evidence type="ECO:0000313" key="3">
    <source>
        <dbReference type="EMBL" id="PZC72645.1"/>
    </source>
</evidence>
<sequence length="3252" mass="362245">MKTLKATTARILLLCLIFIEQHVAEPTARHNVVSHHPDTARRHHAPSGIQAPHKLAPSSSKVYCISADSNIYEILHKANAYCRGNDFKCTFYHYSDHKYHNLGTIDVNRELFDKLLAKYDNWLMTSEPIEENNGKDSNHKVRLKGSGNKLYSTYIIDDKTPDKASKNVYDANVLQDASKLDKHYRRHKAKLTGDQKTRYINGERVSVDPKFNKQQKYYEVFLPKDKHRGDPRTIYVDIDGDKEKTDKELNELNDKPIKVQLNEYSSNEEGKFSVHDKHNRKDVYRHHSNNKIARKEDIEETNKYQSQVADIKLGDNDKMLSNVNDTDNENTEDDDDKLHRIHLVETNKHHNDLSADNFTYKRTNTVQLNEPVFHVENPRNRNNMHIFSLPDYTGHHSDIISDYTGYKDIHLLPNLPDDEDVPSLLSNYDISLSEATEKESPITLYANLNLQRVDDNLLPGHINYFAPKVTHGTPFSSQSGTSPIVSSSSETAAIPKYSPFDIALRSSPYSGVSETLTPCDLKTLSQATISSSPSTILSNEEKYKIDLLSSPFEATKSFENSNLFKTLPSVNPETTYFSQPSPLDVITPSPIGTTSFLNNLPTSFESVASYPSTATLPSPLNSKLGPEICQFPQMPYASPYSQFSPPNLGLLNQLQQNNNFAKPMFNQNNMYSQPSRDIFDIKIKPFMTRPPFSYSYAEPINPMPFYLSSPGSVIHSSPSAYTNSILNGNILPGTMSNSFLPLSSANQMSPLSLRQERPNYYSPPCPKPIELNKLTPLDFSLEDSNSDTIHIQLNTTINLNQESQPDYELNLTEDSNLILNSSLMEQDIVISPCTVVDNNKPSINVTTTINIESEPTLNNEAVISEFDSSLIGTGLPISAEDSIVAQFDNENFTKDSSLTDFIPLEQSDKNVERELNQTVNMKQESNLTDIEYSVTDEPITILPSNLTEQEFKVDIGIAGPQPLDSTLIDLESDNITETVAQKFETVDGLPNVNVTVCEPDVNLSVQTNINLKPAAENPQLLENPTGSTIDITINTLVNITDNNLDVLEPELVETKPNENSIITNEKAEFIPLDETIHTKDKETINEFEPGEFIPAFTSGMNIPAEDITAEILPTNELNSSLVGPNLNELKEEPGIASTEVNITADLIGPTIFDVNETLNDVPSKAVEIDSSLIKPTAGKPTIPPCIEPLEVSGQSDIENLDSGAIKESDILSSSNPLTFENSLIGPSLINDTTRLETQPTEGFPEILPTSESPTINFESKLLGPNLLPHKGSFENIESSLVGPGLEQVINAPEEISNSEVKLNFSSNLIGPNLIIDANEPDLLRKLEAGTKLDDGRPGPTIVDGKPLVEESVPYSEYQLDGSLIGPDLNIKAKTNEVKPGLDQTNSVILDSSLIDNLLDTEKSINGPNGPSIVSSANILSSDLKREGLPLEADISVICPNPAVKPKYEELPSPPPFVPKISFTHDLIGPGLSKLHPETSLPNPYITQEGTPIVSNGFLEELKPTKYSKLPDLYLPATPFKNAPQHSLPCENLFTASPLPSSLLNNRIPASVLNLPSNMLSQLQSPLYASTIPYSNSPPLSKYSPLHNLPHTPFSSPYLKPEYLQSVKNPLVLNALLNNPHLKDAISYYSPIQPAEPFEQIGFSHLPNFQDLPNKYLQALNGIPFNMQPLKSYIPCASQTQSPLSLPEMTWQELESLPVEVQNTPVKPAFKPVKSQAPISNIYSPLQIKESESIFDSHHQNYHMIESELNQFTQEAKNDKKLKTLLNEDNYKTLEEPPCEKVKYLPGDNVEKYISEDTTFVEPLNVAKERGREFIKLEPELHIVDAIDLPRNPSPKYKPKLEDEVCYKPLNKADILNDYQLLEAPVNTPIMKPSVSQKTIPKLPSAQQFYSHLYESLPEQIPSTDQFYPYEILPEPLALPIKPSSSPLSYAKAQISPLSSPPCIQEYTSVPASEYLPTSNLRPMPSPIPSRPSKTYASPYLPEYISPSYIDTYDIPKEASKTSMPRKPCDTYASPYLPTHSNAPLFETSIPIESPNLPVIVLSKELPILPAPLKPSSSTLLTPTEFMSPSYYSPSSTAYTDSPFMNPANILTGPSSLLSATSSLPCFKPLPETNPIFRELMANPQLMKAMNLPIANNIFPWNNANRKPNSFMLQTPNYLPYEPQTPNYLPYESIPINIENLNKNKLFNTAIESNLQKLKDVPAEILTTYDETNSYAYTNDSGTKIHENIVPERHLENVPYALDSEEYTNIVMNEDLKSIPIETPSDIIEFSKPKPAVQSLPIKMDNSKNNELYALTLELNTQKLDTAPSEAWTTYNEKSNYINTNDSGTKIHEAIVPESHLETVPYTLESKENIKVNEAPISNYATESKLNHGRPVSYSQVKEAEYYKPIPETPQAPETQWLPLPSAEYSPNSPPGVTKPCSKSSPFTPSFNQSPYLQALPHYPSFLPTTLKGFPSKNKLDSLPHSSSPYYPATVEEYSEIPTTAPFRNYSPLLPINSNVLENFVPIEGIPYSPPAVYSPYTRLPSPTSYLPSQFQSNMTPFGLQLSPPTAEQLRYVPPITEGPSPIEYTPLQSPITALPLKSMKPIPCPSSTSTLPIQNLPLLQEASYESYEQPGPSYTPKYQNIIEHLPTPVPLKESPIYYEPVPSPGLIKSPNIIESLPLTMSPSSENIRRPASDNLSPINSPSEEYLEASPSLPCRPLMKPSSPPPKPQLPVDEYTILPSSSDTKPLETYSSYETEPYSQDISKPRPKPKPDLAKYLPVDTNPYQITDQPYTPVNKVQTPSNFEYIAESSPLIKQLLTPPFKGYNSLPFGSNVKLPYLQPTYMPSNMINTLPPALMNPFTKSELREILAPLSVQTNEITSTPKESNTVSDISSLDNYEEYIEPCPLPKPLQSSSLIKPLITPIKASPELSKEIPIEFENVFSSSDNIPQYISPTNSLLKQLIGNAYNSPLFLPQDNKQKPSEIDNAKLSTHEPIICNIDETSSPIAPILSELSDIKPYDFKAPTFNQYQSLPTEKISPITMAPLSTTKSPLLSSSYQEICPLELAETLPTSTVRPTSSSVFNPPHRPSKLNPIPMKYGPNSIVQYLPDTNNICPSEIPLYTEPATVETTQYTPKPKNIKQIQLNGFPIAELFAKAPKILPYNPLSKIDLPKTSEYQNIPKDSSDWVLINNDNMADKKNDKLNPCEYTQTTENPAEAEYLKLAKLLETKKPKTEFEKYSELIEENQYKELPLNLLDDNILDVNLNILLNL</sequence>
<proteinExistence type="predicted"/>